<evidence type="ECO:0000256" key="3">
    <source>
        <dbReference type="SAM" id="MobiDB-lite"/>
    </source>
</evidence>
<feature type="compositionally biased region" description="Basic and acidic residues" evidence="3">
    <location>
        <begin position="82"/>
        <end position="102"/>
    </location>
</feature>
<evidence type="ECO:0000256" key="4">
    <source>
        <dbReference type="SAM" id="SignalP"/>
    </source>
</evidence>
<feature type="compositionally biased region" description="Low complexity" evidence="3">
    <location>
        <begin position="512"/>
        <end position="523"/>
    </location>
</feature>
<keyword evidence="1" id="KW-0808">Transferase</keyword>
<dbReference type="InterPro" id="IPR031641">
    <property type="entry name" value="PapA_C"/>
</dbReference>
<dbReference type="Gene3D" id="3.30.559.30">
    <property type="entry name" value="Nonribosomal peptide synthetase, condensation domain"/>
    <property type="match status" value="1"/>
</dbReference>
<evidence type="ECO:0000313" key="7">
    <source>
        <dbReference type="Proteomes" id="UP000054558"/>
    </source>
</evidence>
<evidence type="ECO:0000259" key="5">
    <source>
        <dbReference type="Pfam" id="PF16911"/>
    </source>
</evidence>
<reference evidence="6 7" key="1">
    <citation type="journal article" date="2014" name="Nat. Commun.">
        <title>Klebsormidium flaccidum genome reveals primary factors for plant terrestrial adaptation.</title>
        <authorList>
            <person name="Hori K."/>
            <person name="Maruyama F."/>
            <person name="Fujisawa T."/>
            <person name="Togashi T."/>
            <person name="Yamamoto N."/>
            <person name="Seo M."/>
            <person name="Sato S."/>
            <person name="Yamada T."/>
            <person name="Mori H."/>
            <person name="Tajima N."/>
            <person name="Moriyama T."/>
            <person name="Ikeuchi M."/>
            <person name="Watanabe M."/>
            <person name="Wada H."/>
            <person name="Kobayashi K."/>
            <person name="Saito M."/>
            <person name="Masuda T."/>
            <person name="Sasaki-Sekimoto Y."/>
            <person name="Mashiguchi K."/>
            <person name="Awai K."/>
            <person name="Shimojima M."/>
            <person name="Masuda S."/>
            <person name="Iwai M."/>
            <person name="Nobusawa T."/>
            <person name="Narise T."/>
            <person name="Kondo S."/>
            <person name="Saito H."/>
            <person name="Sato R."/>
            <person name="Murakawa M."/>
            <person name="Ihara Y."/>
            <person name="Oshima-Yamada Y."/>
            <person name="Ohtaka K."/>
            <person name="Satoh M."/>
            <person name="Sonobe K."/>
            <person name="Ishii M."/>
            <person name="Ohtani R."/>
            <person name="Kanamori-Sato M."/>
            <person name="Honoki R."/>
            <person name="Miyazaki D."/>
            <person name="Mochizuki H."/>
            <person name="Umetsu J."/>
            <person name="Higashi K."/>
            <person name="Shibata D."/>
            <person name="Kamiya Y."/>
            <person name="Sato N."/>
            <person name="Nakamura Y."/>
            <person name="Tabata S."/>
            <person name="Ida S."/>
            <person name="Kurokawa K."/>
            <person name="Ohta H."/>
        </authorList>
    </citation>
    <scope>NUCLEOTIDE SEQUENCE [LARGE SCALE GENOMIC DNA]</scope>
    <source>
        <strain evidence="6 7">NIES-2285</strain>
    </source>
</reference>
<gene>
    <name evidence="6" type="ORF">KFL_002330200</name>
</gene>
<feature type="chain" id="PRO_5012395070" description="Phthiocerol/phthiodiolone dimycocerosyl transferase C-terminal domain-containing protein" evidence="4">
    <location>
        <begin position="23"/>
        <end position="972"/>
    </location>
</feature>
<feature type="region of interest" description="Disordered" evidence="3">
    <location>
        <begin position="456"/>
        <end position="525"/>
    </location>
</feature>
<feature type="region of interest" description="Disordered" evidence="3">
    <location>
        <begin position="550"/>
        <end position="633"/>
    </location>
</feature>
<feature type="compositionally biased region" description="Polar residues" evidence="3">
    <location>
        <begin position="456"/>
        <end position="465"/>
    </location>
</feature>
<feature type="signal peptide" evidence="4">
    <location>
        <begin position="1"/>
        <end position="22"/>
    </location>
</feature>
<dbReference type="Pfam" id="PF16911">
    <property type="entry name" value="PapA_C"/>
    <property type="match status" value="1"/>
</dbReference>
<name>A0A1Y1I3A3_KLENI</name>
<feature type="domain" description="Phthiocerol/phthiodiolone dimycocerosyl transferase C-terminal" evidence="5">
    <location>
        <begin position="751"/>
        <end position="858"/>
    </location>
</feature>
<dbReference type="Proteomes" id="UP000054558">
    <property type="component" value="Unassembled WGS sequence"/>
</dbReference>
<keyword evidence="7" id="KW-1185">Reference proteome</keyword>
<dbReference type="PANTHER" id="PTHR34375">
    <property type="entry name" value="GATA ZINC FINGER PROTEIN-RELATED"/>
    <property type="match status" value="1"/>
</dbReference>
<dbReference type="AlphaFoldDB" id="A0A1Y1I3A3"/>
<dbReference type="Gene3D" id="3.30.559.10">
    <property type="entry name" value="Chloramphenicol acetyltransferase-like domain"/>
    <property type="match status" value="1"/>
</dbReference>
<evidence type="ECO:0000256" key="1">
    <source>
        <dbReference type="ARBA" id="ARBA00022679"/>
    </source>
</evidence>
<feature type="compositionally biased region" description="Basic and acidic residues" evidence="3">
    <location>
        <begin position="124"/>
        <end position="133"/>
    </location>
</feature>
<dbReference type="GO" id="GO:0016746">
    <property type="term" value="F:acyltransferase activity"/>
    <property type="evidence" value="ECO:0007669"/>
    <property type="project" value="UniProtKB-KW"/>
</dbReference>
<organism evidence="6 7">
    <name type="scientific">Klebsormidium nitens</name>
    <name type="common">Green alga</name>
    <name type="synonym">Ulothrix nitens</name>
    <dbReference type="NCBI Taxonomy" id="105231"/>
    <lineage>
        <taxon>Eukaryota</taxon>
        <taxon>Viridiplantae</taxon>
        <taxon>Streptophyta</taxon>
        <taxon>Klebsormidiophyceae</taxon>
        <taxon>Klebsormidiales</taxon>
        <taxon>Klebsormidiaceae</taxon>
        <taxon>Klebsormidium</taxon>
    </lineage>
</organism>
<accession>A0A1Y1I3A3</accession>
<dbReference type="EMBL" id="DF237182">
    <property type="protein sequence ID" value="GAQ85410.1"/>
    <property type="molecule type" value="Genomic_DNA"/>
</dbReference>
<feature type="region of interest" description="Disordered" evidence="3">
    <location>
        <begin position="645"/>
        <end position="674"/>
    </location>
</feature>
<feature type="region of interest" description="Disordered" evidence="3">
    <location>
        <begin position="82"/>
        <end position="143"/>
    </location>
</feature>
<proteinExistence type="predicted"/>
<evidence type="ECO:0000313" key="6">
    <source>
        <dbReference type="EMBL" id="GAQ85410.1"/>
    </source>
</evidence>
<dbReference type="OrthoDB" id="439993at2759"/>
<keyword evidence="2" id="KW-0012">Acyltransferase</keyword>
<feature type="compositionally biased region" description="Polar residues" evidence="3">
    <location>
        <begin position="501"/>
        <end position="511"/>
    </location>
</feature>
<evidence type="ECO:0000256" key="2">
    <source>
        <dbReference type="ARBA" id="ARBA00023315"/>
    </source>
</evidence>
<protein>
    <recommendedName>
        <fullName evidence="5">Phthiocerol/phthiodiolone dimycocerosyl transferase C-terminal domain-containing protein</fullName>
    </recommendedName>
</protein>
<dbReference type="SUPFAM" id="SSF52777">
    <property type="entry name" value="CoA-dependent acyltransferases"/>
    <property type="match status" value="1"/>
</dbReference>
<dbReference type="STRING" id="105231.A0A1Y1I3A3"/>
<keyword evidence="4" id="KW-0732">Signal</keyword>
<dbReference type="PANTHER" id="PTHR34375:SF2">
    <property type="entry name" value="GATA ZINC FINGER PROTEIN"/>
    <property type="match status" value="1"/>
</dbReference>
<feature type="compositionally biased region" description="Low complexity" evidence="3">
    <location>
        <begin position="576"/>
        <end position="606"/>
    </location>
</feature>
<dbReference type="InterPro" id="IPR023213">
    <property type="entry name" value="CAT-like_dom_sf"/>
</dbReference>
<sequence>MRPALVLFAAAVLAAATVLVKSKSNRQGRKAPEREVVLPVAIVQHSIPKHLASEAPLEELDGPPDRCPGDLAVAGVETVACKEDEGQERGSKKLEKDDRAEGCESPVVVGPAPMAGGNGSAPCKEGRRDKGKDPNGVGPAGCEFPLNRAVVEREEVEEEEEEDPWADYEIECARPLGGVEENWVRAVTSGTGVSVIMVVIARQVAAWQVTHAGRELQCRHAMLRSWIVFDRDGRPRFEISKHPFLRAGVDNVRLNSSGGVEITPTAGGRMMGSPAEGVDCAVSDWHQILEWELNTPIGKVTAPPTTGVDTSEDRFPALGLKLHFLPGGRCSVALRVHTAACDYAAVALAAGEFVNLLDQVVAQTDEQTFSGGSSSAPPVGMKRVFSNAGLHQEDEWLIGEQCEGSPGGFKMRRAVSSHKLHRNESAEHLAVGGMRKVQSALHLERGGFGSFFNPESRSSIASSEGVTKHHNGTSGGSETSSRSGGGHVILEPLALSKPRSESPSSCLQGPVSSSTSASSLSPDPDSHVAAANLFSRVPTEDGQALYDMSELPPLRPLRKRTPQEETSAPESPPFSPSFSSPMSFVSAQSFPLSPGSSPSLSPSPSFEFATGGGQELGSLAPPPSPLSSCQSPSRHVAMGLIDPFAELGGRSAPPETNTNSHPPKSDKCTIDTHPPAACKKPARIRIGPLEYLKGGSSALPCVEDLLDKNRAKKPFWAKGADLVGYSVGSLGKPMLAFQPGWAPPLRTQVVHSIIPQAATQSLLAACAAHNTSLYGALSASCFKAVAASKKTGPCPETYGITTMVNCRAELRAPMRETDVGFFHSALMHHHSVAEPTELWELAGRCSATLEKALQEDKQFKDMGVLNMLFYQAMQHPNLTPQSSMRTSVLCAFASSVHVPLPTTSKLELTEIIGCASVHGVGPCIGIFSFMINGNLHYCLAFPAPLFSREQVAWVNERMREMLTSCADNMNAD</sequence>